<gene>
    <name evidence="1" type="ORF">L2E82_32385</name>
</gene>
<proteinExistence type="predicted"/>
<name>A0ACB9BJ14_CICIN</name>
<reference evidence="2" key="1">
    <citation type="journal article" date="2022" name="Mol. Ecol. Resour.">
        <title>The genomes of chicory, endive, great burdock and yacon provide insights into Asteraceae palaeo-polyploidization history and plant inulin production.</title>
        <authorList>
            <person name="Fan W."/>
            <person name="Wang S."/>
            <person name="Wang H."/>
            <person name="Wang A."/>
            <person name="Jiang F."/>
            <person name="Liu H."/>
            <person name="Zhao H."/>
            <person name="Xu D."/>
            <person name="Zhang Y."/>
        </authorList>
    </citation>
    <scope>NUCLEOTIDE SEQUENCE [LARGE SCALE GENOMIC DNA]</scope>
    <source>
        <strain evidence="2">cv. Punajuju</strain>
    </source>
</reference>
<organism evidence="1 2">
    <name type="scientific">Cichorium intybus</name>
    <name type="common">Chicory</name>
    <dbReference type="NCBI Taxonomy" id="13427"/>
    <lineage>
        <taxon>Eukaryota</taxon>
        <taxon>Viridiplantae</taxon>
        <taxon>Streptophyta</taxon>
        <taxon>Embryophyta</taxon>
        <taxon>Tracheophyta</taxon>
        <taxon>Spermatophyta</taxon>
        <taxon>Magnoliopsida</taxon>
        <taxon>eudicotyledons</taxon>
        <taxon>Gunneridae</taxon>
        <taxon>Pentapetalae</taxon>
        <taxon>asterids</taxon>
        <taxon>campanulids</taxon>
        <taxon>Asterales</taxon>
        <taxon>Asteraceae</taxon>
        <taxon>Cichorioideae</taxon>
        <taxon>Cichorieae</taxon>
        <taxon>Cichoriinae</taxon>
        <taxon>Cichorium</taxon>
    </lineage>
</organism>
<keyword evidence="2" id="KW-1185">Reference proteome</keyword>
<protein>
    <submittedName>
        <fullName evidence="1">Uncharacterized protein</fullName>
    </submittedName>
</protein>
<dbReference type="Proteomes" id="UP001055811">
    <property type="component" value="Linkage Group LG06"/>
</dbReference>
<evidence type="ECO:0000313" key="2">
    <source>
        <dbReference type="Proteomes" id="UP001055811"/>
    </source>
</evidence>
<dbReference type="EMBL" id="CM042014">
    <property type="protein sequence ID" value="KAI3721375.1"/>
    <property type="molecule type" value="Genomic_DNA"/>
</dbReference>
<comment type="caution">
    <text evidence="1">The sequence shown here is derived from an EMBL/GenBank/DDBJ whole genome shotgun (WGS) entry which is preliminary data.</text>
</comment>
<sequence length="143" mass="16261">MLNPSIPALKMEGALPMRYPLFRFSISFAKQKGFPDVGDDVAKRLMFWSSLTIVVVVTSLKCYLVGIQLDTSNMFTFLATIQIIQEHSPMRDNTTQDSKIMCIEISEIEGRKIQQWRPVMKKGEAVIEGRRSQAEYLKAGEVE</sequence>
<evidence type="ECO:0000313" key="1">
    <source>
        <dbReference type="EMBL" id="KAI3721375.1"/>
    </source>
</evidence>
<reference evidence="1 2" key="2">
    <citation type="journal article" date="2022" name="Mol. Ecol. Resour.">
        <title>The genomes of chicory, endive, great burdock and yacon provide insights into Asteraceae paleo-polyploidization history and plant inulin production.</title>
        <authorList>
            <person name="Fan W."/>
            <person name="Wang S."/>
            <person name="Wang H."/>
            <person name="Wang A."/>
            <person name="Jiang F."/>
            <person name="Liu H."/>
            <person name="Zhao H."/>
            <person name="Xu D."/>
            <person name="Zhang Y."/>
        </authorList>
    </citation>
    <scope>NUCLEOTIDE SEQUENCE [LARGE SCALE GENOMIC DNA]</scope>
    <source>
        <strain evidence="2">cv. Punajuju</strain>
        <tissue evidence="1">Leaves</tissue>
    </source>
</reference>
<accession>A0ACB9BJ14</accession>